<protein>
    <submittedName>
        <fullName evidence="2">Uncharacterized protein</fullName>
    </submittedName>
</protein>
<keyword evidence="1" id="KW-0812">Transmembrane</keyword>
<evidence type="ECO:0000313" key="2">
    <source>
        <dbReference type="EMBL" id="SVA19105.1"/>
    </source>
</evidence>
<organism evidence="2">
    <name type="scientific">marine metagenome</name>
    <dbReference type="NCBI Taxonomy" id="408172"/>
    <lineage>
        <taxon>unclassified sequences</taxon>
        <taxon>metagenomes</taxon>
        <taxon>ecological metagenomes</taxon>
    </lineage>
</organism>
<gene>
    <name evidence="2" type="ORF">METZ01_LOCUS71959</name>
</gene>
<dbReference type="AlphaFoldDB" id="A0A381TST3"/>
<dbReference type="EMBL" id="UINC01005106">
    <property type="protein sequence ID" value="SVA19105.1"/>
    <property type="molecule type" value="Genomic_DNA"/>
</dbReference>
<evidence type="ECO:0000256" key="1">
    <source>
        <dbReference type="SAM" id="Phobius"/>
    </source>
</evidence>
<proteinExistence type="predicted"/>
<name>A0A381TST3_9ZZZZ</name>
<reference evidence="2" key="1">
    <citation type="submission" date="2018-05" db="EMBL/GenBank/DDBJ databases">
        <authorList>
            <person name="Lanie J.A."/>
            <person name="Ng W.-L."/>
            <person name="Kazmierczak K.M."/>
            <person name="Andrzejewski T.M."/>
            <person name="Davidsen T.M."/>
            <person name="Wayne K.J."/>
            <person name="Tettelin H."/>
            <person name="Glass J.I."/>
            <person name="Rusch D."/>
            <person name="Podicherti R."/>
            <person name="Tsui H.-C.T."/>
            <person name="Winkler M.E."/>
        </authorList>
    </citation>
    <scope>NUCLEOTIDE SEQUENCE</scope>
</reference>
<sequence>MADIAIEAANPIRIFLFSLRYSLYFGFIFFFNSVIYSVFSEKS</sequence>
<keyword evidence="1" id="KW-1133">Transmembrane helix</keyword>
<feature type="transmembrane region" description="Helical" evidence="1">
    <location>
        <begin position="21"/>
        <end position="39"/>
    </location>
</feature>
<accession>A0A381TST3</accession>
<keyword evidence="1" id="KW-0472">Membrane</keyword>